<protein>
    <submittedName>
        <fullName evidence="9">Uncharacterized protein</fullName>
    </submittedName>
</protein>
<sequence length="662" mass="74995">MAADSDIEMTVSSEVSVEKCRLLAKKYFDLHLYTTALFWADKVCSLNNNEPQDVYFLGKCLFDMGQHRRAVHIIQNTGLEKVDIYCRFIMIKCLIEVKEFTEALSMLLNEDIDDKKNTSTSRTFASAELDSLRIQFNLSEEESMSMYSALLALKGLVYEALDNRNLATDCYKEAVSSDINCFEALSALLQHRLLTCVEAQKLMESFTPVENSSEIEDTVTKPLYQTLLRSYIGDSLLPPETTVSLPQSLEMNSDVLAAEAERLYYNCSYKECFELTEVIRKKDPYHMVGLMTHIACLVELGYKNRLFYLAHDLVDVHSETAIAWLAVGCYYYLIGKQDPARRYLSKATLVDNMFGAAWLAYGHSFAADNEHDQAMAAYFKASQLMKGSYLPLLYIGLECGLTSNIGLAYRFFQEARTLAPKDPFVIHEMGVIAYQNHKFEKAEHYFLETLSRLKEINEPLLADKWEALFNNLGHVSRKLKKYDKALEFHQQALLYSPLNASTLTCMGLVHSLSGNISEAVETLHKSLGIRRNDSFTTTLLNSVIELLVEQEEPFEGSDSIKTIAISNDDPKPKTTKKSAWTQNPESPVTFEENDPINADNDQNFSTITLPVFVLRRTENSSVQNYQTTKMKCSPRDNGLESFNNKFLNLEQSGVISSHSSPT</sequence>
<proteinExistence type="predicted"/>
<dbReference type="InterPro" id="IPR019734">
    <property type="entry name" value="TPR_rpt"/>
</dbReference>
<feature type="region of interest" description="Disordered" evidence="8">
    <location>
        <begin position="560"/>
        <end position="601"/>
    </location>
</feature>
<dbReference type="Pfam" id="PF12895">
    <property type="entry name" value="ANAPC3"/>
    <property type="match status" value="1"/>
</dbReference>
<dbReference type="PANTHER" id="PTHR12558:SF9">
    <property type="entry name" value="CELL DIVISION CYCLE PROTEIN 16 HOMOLOG"/>
    <property type="match status" value="1"/>
</dbReference>
<gene>
    <name evidence="9" type="ORF">V9T40_012891</name>
</gene>
<evidence type="ECO:0000256" key="6">
    <source>
        <dbReference type="ARBA" id="ARBA00023306"/>
    </source>
</evidence>
<dbReference type="EMBL" id="JBBCAQ010000036">
    <property type="protein sequence ID" value="KAK7576605.1"/>
    <property type="molecule type" value="Genomic_DNA"/>
</dbReference>
<dbReference type="Proteomes" id="UP001367676">
    <property type="component" value="Unassembled WGS sequence"/>
</dbReference>
<evidence type="ECO:0000256" key="2">
    <source>
        <dbReference type="ARBA" id="ARBA00022737"/>
    </source>
</evidence>
<dbReference type="GO" id="GO:0016567">
    <property type="term" value="P:protein ubiquitination"/>
    <property type="evidence" value="ECO:0007669"/>
    <property type="project" value="TreeGrafter"/>
</dbReference>
<dbReference type="GO" id="GO:0051301">
    <property type="term" value="P:cell division"/>
    <property type="evidence" value="ECO:0007669"/>
    <property type="project" value="UniProtKB-KW"/>
</dbReference>
<name>A0AAN9T8K9_9HEMI</name>
<dbReference type="PANTHER" id="PTHR12558">
    <property type="entry name" value="CELL DIVISION CYCLE 16,23,27"/>
    <property type="match status" value="1"/>
</dbReference>
<dbReference type="Gene3D" id="1.25.40.10">
    <property type="entry name" value="Tetratricopeptide repeat domain"/>
    <property type="match status" value="1"/>
</dbReference>
<dbReference type="PROSITE" id="PS50005">
    <property type="entry name" value="TPR"/>
    <property type="match status" value="1"/>
</dbReference>
<dbReference type="GO" id="GO:0005680">
    <property type="term" value="C:anaphase-promoting complex"/>
    <property type="evidence" value="ECO:0007669"/>
    <property type="project" value="TreeGrafter"/>
</dbReference>
<dbReference type="AlphaFoldDB" id="A0AAN9T8K9"/>
<comment type="caution">
    <text evidence="9">The sequence shown here is derived from an EMBL/GenBank/DDBJ whole genome shotgun (WGS) entry which is preliminary data.</text>
</comment>
<keyword evidence="3" id="KW-0498">Mitosis</keyword>
<keyword evidence="1" id="KW-0132">Cell division</keyword>
<feature type="compositionally biased region" description="Polar residues" evidence="8">
    <location>
        <begin position="577"/>
        <end position="586"/>
    </location>
</feature>
<feature type="repeat" description="TPR" evidence="7">
    <location>
        <begin position="466"/>
        <end position="499"/>
    </location>
</feature>
<evidence type="ECO:0000256" key="4">
    <source>
        <dbReference type="ARBA" id="ARBA00022786"/>
    </source>
</evidence>
<evidence type="ECO:0000313" key="9">
    <source>
        <dbReference type="EMBL" id="KAK7576605.1"/>
    </source>
</evidence>
<dbReference type="SUPFAM" id="SSF81901">
    <property type="entry name" value="HCP-like"/>
    <property type="match status" value="1"/>
</dbReference>
<evidence type="ECO:0000256" key="1">
    <source>
        <dbReference type="ARBA" id="ARBA00022618"/>
    </source>
</evidence>
<dbReference type="Pfam" id="PF13176">
    <property type="entry name" value="TPR_7"/>
    <property type="match status" value="1"/>
</dbReference>
<dbReference type="GO" id="GO:0005737">
    <property type="term" value="C:cytoplasm"/>
    <property type="evidence" value="ECO:0007669"/>
    <property type="project" value="TreeGrafter"/>
</dbReference>
<keyword evidence="2" id="KW-0677">Repeat</keyword>
<keyword evidence="4" id="KW-0833">Ubl conjugation pathway</keyword>
<keyword evidence="5 7" id="KW-0802">TPR repeat</keyword>
<dbReference type="SMART" id="SM00028">
    <property type="entry name" value="TPR"/>
    <property type="match status" value="8"/>
</dbReference>
<dbReference type="SUPFAM" id="SSF48452">
    <property type="entry name" value="TPR-like"/>
    <property type="match status" value="1"/>
</dbReference>
<dbReference type="InterPro" id="IPR011990">
    <property type="entry name" value="TPR-like_helical_dom_sf"/>
</dbReference>
<accession>A0AAN9T8K9</accession>
<evidence type="ECO:0000256" key="3">
    <source>
        <dbReference type="ARBA" id="ARBA00022776"/>
    </source>
</evidence>
<dbReference type="GO" id="GO:0031145">
    <property type="term" value="P:anaphase-promoting complex-dependent catabolic process"/>
    <property type="evidence" value="ECO:0007669"/>
    <property type="project" value="TreeGrafter"/>
</dbReference>
<keyword evidence="6" id="KW-0131">Cell cycle</keyword>
<reference evidence="9 10" key="1">
    <citation type="submission" date="2024-03" db="EMBL/GenBank/DDBJ databases">
        <title>Adaptation during the transition from Ophiocordyceps entomopathogen to insect associate is accompanied by gene loss and intensified selection.</title>
        <authorList>
            <person name="Ward C.M."/>
            <person name="Onetto C.A."/>
            <person name="Borneman A.R."/>
        </authorList>
    </citation>
    <scope>NUCLEOTIDE SEQUENCE [LARGE SCALE GENOMIC DNA]</scope>
    <source>
        <strain evidence="9">AWRI1</strain>
        <tissue evidence="9">Single Adult Female</tissue>
    </source>
</reference>
<evidence type="ECO:0000313" key="10">
    <source>
        <dbReference type="Proteomes" id="UP001367676"/>
    </source>
</evidence>
<evidence type="ECO:0000256" key="7">
    <source>
        <dbReference type="PROSITE-ProRule" id="PRU00339"/>
    </source>
</evidence>
<evidence type="ECO:0000256" key="5">
    <source>
        <dbReference type="ARBA" id="ARBA00022803"/>
    </source>
</evidence>
<evidence type="ECO:0000256" key="8">
    <source>
        <dbReference type="SAM" id="MobiDB-lite"/>
    </source>
</evidence>
<keyword evidence="10" id="KW-1185">Reference proteome</keyword>
<organism evidence="9 10">
    <name type="scientific">Parthenolecanium corni</name>
    <dbReference type="NCBI Taxonomy" id="536013"/>
    <lineage>
        <taxon>Eukaryota</taxon>
        <taxon>Metazoa</taxon>
        <taxon>Ecdysozoa</taxon>
        <taxon>Arthropoda</taxon>
        <taxon>Hexapoda</taxon>
        <taxon>Insecta</taxon>
        <taxon>Pterygota</taxon>
        <taxon>Neoptera</taxon>
        <taxon>Paraneoptera</taxon>
        <taxon>Hemiptera</taxon>
        <taxon>Sternorrhyncha</taxon>
        <taxon>Coccoidea</taxon>
        <taxon>Coccidae</taxon>
        <taxon>Parthenolecanium</taxon>
    </lineage>
</organism>
<dbReference type="GO" id="GO:0045842">
    <property type="term" value="P:positive regulation of mitotic metaphase/anaphase transition"/>
    <property type="evidence" value="ECO:0007669"/>
    <property type="project" value="TreeGrafter"/>
</dbReference>